<protein>
    <submittedName>
        <fullName evidence="5">Uncharacterized protein</fullName>
    </submittedName>
</protein>
<feature type="compositionally biased region" description="Low complexity" evidence="4">
    <location>
        <begin position="61"/>
        <end position="92"/>
    </location>
</feature>
<dbReference type="EMBL" id="JAWDJX010000009">
    <property type="protein sequence ID" value="KAK3055304.1"/>
    <property type="molecule type" value="Genomic_DNA"/>
</dbReference>
<comment type="caution">
    <text evidence="5">The sequence shown here is derived from an EMBL/GenBank/DDBJ whole genome shotgun (WGS) entry which is preliminary data.</text>
</comment>
<keyword evidence="2" id="KW-0496">Mitochondrion</keyword>
<dbReference type="Pfam" id="PF10937">
    <property type="entry name" value="Kgd4-YMR31"/>
    <property type="match status" value="1"/>
</dbReference>
<gene>
    <name evidence="5" type="ORF">LTR09_003857</name>
</gene>
<evidence type="ECO:0000313" key="6">
    <source>
        <dbReference type="Proteomes" id="UP001271007"/>
    </source>
</evidence>
<dbReference type="GO" id="GO:0004591">
    <property type="term" value="F:oxoglutarate dehydrogenase (succinyl-transferring) activity"/>
    <property type="evidence" value="ECO:0007669"/>
    <property type="project" value="TreeGrafter"/>
</dbReference>
<evidence type="ECO:0000256" key="2">
    <source>
        <dbReference type="ARBA" id="ARBA00023128"/>
    </source>
</evidence>
<proteinExistence type="inferred from homology"/>
<dbReference type="InterPro" id="IPR020373">
    <property type="entry name" value="Kgd4/YMR-31"/>
</dbReference>
<feature type="region of interest" description="Disordered" evidence="4">
    <location>
        <begin position="20"/>
        <end position="128"/>
    </location>
</feature>
<organism evidence="5 6">
    <name type="scientific">Extremus antarcticus</name>
    <dbReference type="NCBI Taxonomy" id="702011"/>
    <lineage>
        <taxon>Eukaryota</taxon>
        <taxon>Fungi</taxon>
        <taxon>Dikarya</taxon>
        <taxon>Ascomycota</taxon>
        <taxon>Pezizomycotina</taxon>
        <taxon>Dothideomycetes</taxon>
        <taxon>Dothideomycetidae</taxon>
        <taxon>Mycosphaerellales</taxon>
        <taxon>Extremaceae</taxon>
        <taxon>Extremus</taxon>
    </lineage>
</organism>
<sequence>MQATRSLWAGRQPLIKFLGKRNIPKNLDHTPHAHPAAPSHDLPESFAQYRNRATQHGPLGGQQQQTGQRQQQQSQQQAQSQSQGSTSSTAAAPFQMQPYGGIGGRSGKQLGDVNPGKGEFWDRDELPARFRRRPFEEAEMAAVESGGASLW</sequence>
<name>A0AAJ0GE08_9PEZI</name>
<comment type="similarity">
    <text evidence="3">Belongs to the alpha-ketoglutarate dehydrogenase component 4 family.</text>
</comment>
<accession>A0AAJ0GE08</accession>
<dbReference type="GO" id="GO:0005739">
    <property type="term" value="C:mitochondrion"/>
    <property type="evidence" value="ECO:0007669"/>
    <property type="project" value="UniProtKB-SubCell"/>
</dbReference>
<dbReference type="GO" id="GO:0006103">
    <property type="term" value="P:2-oxoglutarate metabolic process"/>
    <property type="evidence" value="ECO:0007669"/>
    <property type="project" value="InterPro"/>
</dbReference>
<comment type="subcellular location">
    <subcellularLocation>
        <location evidence="1">Mitochondrion</location>
    </subcellularLocation>
</comment>
<reference evidence="5" key="1">
    <citation type="submission" date="2023-04" db="EMBL/GenBank/DDBJ databases">
        <title>Black Yeasts Isolated from many extreme environments.</title>
        <authorList>
            <person name="Coleine C."/>
            <person name="Stajich J.E."/>
            <person name="Selbmann L."/>
        </authorList>
    </citation>
    <scope>NUCLEOTIDE SEQUENCE</scope>
    <source>
        <strain evidence="5">CCFEE 5312</strain>
    </source>
</reference>
<feature type="compositionally biased region" description="Basic and acidic residues" evidence="4">
    <location>
        <begin position="119"/>
        <end position="128"/>
    </location>
</feature>
<dbReference type="PANTHER" id="PTHR31601:SF2">
    <property type="entry name" value="ALPHA-KETOGLUTARATE DEHYDROGENASE COMPONENT 4"/>
    <property type="match status" value="1"/>
</dbReference>
<dbReference type="AlphaFoldDB" id="A0AAJ0GE08"/>
<evidence type="ECO:0000256" key="3">
    <source>
        <dbReference type="ARBA" id="ARBA00043970"/>
    </source>
</evidence>
<evidence type="ECO:0000256" key="4">
    <source>
        <dbReference type="SAM" id="MobiDB-lite"/>
    </source>
</evidence>
<dbReference type="Proteomes" id="UP001271007">
    <property type="component" value="Unassembled WGS sequence"/>
</dbReference>
<keyword evidence="6" id="KW-1185">Reference proteome</keyword>
<evidence type="ECO:0000313" key="5">
    <source>
        <dbReference type="EMBL" id="KAK3055304.1"/>
    </source>
</evidence>
<evidence type="ECO:0000256" key="1">
    <source>
        <dbReference type="ARBA" id="ARBA00004173"/>
    </source>
</evidence>
<dbReference type="PANTHER" id="PTHR31601">
    <property type="entry name" value="28S RIBOSOMAL PROTEIN S36, MITOCHONDRIAL"/>
    <property type="match status" value="1"/>
</dbReference>